<dbReference type="InterPro" id="IPR003346">
    <property type="entry name" value="Transposase_20"/>
</dbReference>
<reference evidence="2 3" key="1">
    <citation type="submission" date="2020-01" db="EMBL/GenBank/DDBJ databases">
        <title>Complete and circular genome sequences of six lactobacillus isolates from horses.</title>
        <authorList>
            <person name="Hassan H.M."/>
        </authorList>
    </citation>
    <scope>NUCLEOTIDE SEQUENCE [LARGE SCALE GENOMIC DNA]</scope>
    <source>
        <strain evidence="2 3">1A</strain>
    </source>
</reference>
<dbReference type="PANTHER" id="PTHR33055:SF13">
    <property type="entry name" value="TRANSPOSASE"/>
    <property type="match status" value="1"/>
</dbReference>
<dbReference type="GO" id="GO:0006313">
    <property type="term" value="P:DNA transposition"/>
    <property type="evidence" value="ECO:0007669"/>
    <property type="project" value="InterPro"/>
</dbReference>
<dbReference type="InterPro" id="IPR047650">
    <property type="entry name" value="Transpos_IS110"/>
</dbReference>
<dbReference type="Proteomes" id="UP000510886">
    <property type="component" value="Chromosome"/>
</dbReference>
<sequence>MTLIAKELPEFRNLISIPGFGKTTVVSLIAEFGDIRRFKSSNAMNAYVGIDFRHYESGKFIAKDTISKRGNAVARKLLFRAVLNCTVVSYYHANHIGDFYLERKRQSSSLQTKKIAIGAMHRLIRTMYHLVKNDQLYDYTKSHINR</sequence>
<dbReference type="GO" id="GO:0004803">
    <property type="term" value="F:transposase activity"/>
    <property type="evidence" value="ECO:0007669"/>
    <property type="project" value="InterPro"/>
</dbReference>
<dbReference type="GO" id="GO:0003677">
    <property type="term" value="F:DNA binding"/>
    <property type="evidence" value="ECO:0007669"/>
    <property type="project" value="InterPro"/>
</dbReference>
<accession>A0A7H9EJW3</accession>
<dbReference type="PANTHER" id="PTHR33055">
    <property type="entry name" value="TRANSPOSASE FOR INSERTION SEQUENCE ELEMENT IS1111A"/>
    <property type="match status" value="1"/>
</dbReference>
<dbReference type="EMBL" id="CP047418">
    <property type="protein sequence ID" value="QLL77445.1"/>
    <property type="molecule type" value="Genomic_DNA"/>
</dbReference>
<dbReference type="AlphaFoldDB" id="A0A7H9EJW3"/>
<proteinExistence type="predicted"/>
<evidence type="ECO:0000259" key="1">
    <source>
        <dbReference type="Pfam" id="PF02371"/>
    </source>
</evidence>
<dbReference type="Pfam" id="PF02371">
    <property type="entry name" value="Transposase_20"/>
    <property type="match status" value="1"/>
</dbReference>
<dbReference type="KEGG" id="lsw:GTO87_01705"/>
<evidence type="ECO:0000313" key="2">
    <source>
        <dbReference type="EMBL" id="QLL77445.1"/>
    </source>
</evidence>
<feature type="domain" description="Transposase IS116/IS110/IS902 C-terminal" evidence="1">
    <location>
        <begin position="13"/>
        <end position="89"/>
    </location>
</feature>
<protein>
    <submittedName>
        <fullName evidence="2">Transposase</fullName>
    </submittedName>
</protein>
<name>A0A7H9EJW3_9LACO</name>
<gene>
    <name evidence="2" type="ORF">GTO87_01705</name>
</gene>
<organism evidence="2 3">
    <name type="scientific">Ligilactobacillus saerimneri</name>
    <dbReference type="NCBI Taxonomy" id="228229"/>
    <lineage>
        <taxon>Bacteria</taxon>
        <taxon>Bacillati</taxon>
        <taxon>Bacillota</taxon>
        <taxon>Bacilli</taxon>
        <taxon>Lactobacillales</taxon>
        <taxon>Lactobacillaceae</taxon>
        <taxon>Ligilactobacillus</taxon>
    </lineage>
</organism>
<evidence type="ECO:0000313" key="3">
    <source>
        <dbReference type="Proteomes" id="UP000510886"/>
    </source>
</evidence>
<dbReference type="RefSeq" id="WP_180849301.1">
    <property type="nucleotide sequence ID" value="NZ_CP047418.1"/>
</dbReference>